<accession>A0ABQ7GPR8</accession>
<feature type="region of interest" description="Disordered" evidence="7">
    <location>
        <begin position="367"/>
        <end position="391"/>
    </location>
</feature>
<evidence type="ECO:0000256" key="2">
    <source>
        <dbReference type="ARBA" id="ARBA00008035"/>
    </source>
</evidence>
<dbReference type="PANTHER" id="PTHR14898">
    <property type="entry name" value="ENHANCER OF POLYCOMB"/>
    <property type="match status" value="1"/>
</dbReference>
<evidence type="ECO:0000259" key="8">
    <source>
        <dbReference type="Pfam" id="PF10513"/>
    </source>
</evidence>
<name>A0ABQ7GPR8_DUNSA</name>
<feature type="region of interest" description="Disordered" evidence="7">
    <location>
        <begin position="55"/>
        <end position="76"/>
    </location>
</feature>
<keyword evidence="5 6" id="KW-0539">Nucleus</keyword>
<keyword evidence="3 6" id="KW-0805">Transcription regulation</keyword>
<organism evidence="9 10">
    <name type="scientific">Dunaliella salina</name>
    <name type="common">Green alga</name>
    <name type="synonym">Protococcus salinus</name>
    <dbReference type="NCBI Taxonomy" id="3046"/>
    <lineage>
        <taxon>Eukaryota</taxon>
        <taxon>Viridiplantae</taxon>
        <taxon>Chlorophyta</taxon>
        <taxon>core chlorophytes</taxon>
        <taxon>Chlorophyceae</taxon>
        <taxon>CS clade</taxon>
        <taxon>Chlamydomonadales</taxon>
        <taxon>Dunaliellaceae</taxon>
        <taxon>Dunaliella</taxon>
    </lineage>
</organism>
<evidence type="ECO:0000256" key="4">
    <source>
        <dbReference type="ARBA" id="ARBA00023163"/>
    </source>
</evidence>
<feature type="domain" description="Enhancer of polycomb-like N-terminal" evidence="8">
    <location>
        <begin position="45"/>
        <end position="150"/>
    </location>
</feature>
<comment type="subcellular location">
    <subcellularLocation>
        <location evidence="1 6">Nucleus</location>
    </subcellularLocation>
</comment>
<dbReference type="InterPro" id="IPR024943">
    <property type="entry name" value="Enhancer_polycomb"/>
</dbReference>
<dbReference type="InterPro" id="IPR019542">
    <property type="entry name" value="Enhancer_polycomb-like_N"/>
</dbReference>
<protein>
    <recommendedName>
        <fullName evidence="6">Enhancer of polycomb-like protein</fullName>
    </recommendedName>
</protein>
<dbReference type="Pfam" id="PF10513">
    <property type="entry name" value="EPL1"/>
    <property type="match status" value="1"/>
</dbReference>
<evidence type="ECO:0000313" key="10">
    <source>
        <dbReference type="Proteomes" id="UP000815325"/>
    </source>
</evidence>
<dbReference type="EMBL" id="MU069653">
    <property type="protein sequence ID" value="KAF5836599.1"/>
    <property type="molecule type" value="Genomic_DNA"/>
</dbReference>
<keyword evidence="4 6" id="KW-0804">Transcription</keyword>
<dbReference type="Proteomes" id="UP000815325">
    <property type="component" value="Unassembled WGS sequence"/>
</dbReference>
<evidence type="ECO:0000256" key="3">
    <source>
        <dbReference type="ARBA" id="ARBA00023015"/>
    </source>
</evidence>
<sequence length="455" mass="51362">MATRTSIRPRPVDINKQLTIVRDIGELDTTDGLPKEQGDAHHAGHAHVLETAPHGAAADGHHAPHQKKPKPKEIPVPEVKKVPTYTREYLPTFKIPDTYIRGKGGVGYAQDDFVEYDLDTEDEKWLAAYNRGSDLRLSDLKFERMLWRLELAWAEAIEGTLTPAEKCTPASLASTACLPKLHGVAMLKKTVGARSTILEAVYDYWAAKRKKWGKPLLRRLQAPTNPSDSNPYNVFRPREKVNRPLTRRRRENSVDCLEKLRTIHENILHAMEITELMVMRERKKRDIYQVDISVQQLQLCSHHQPREVYALKEQEVAAKLQGLQANKAQQDPRLYSYVDAASGGYTNTELDSPLRMALIHKRRRIERDARSRQAVTDPTTLATLPPPPTAPDAEPLWVFQPDLAAVLGGHQAQQNGNVQGERALSLCREGAEPVVRARMDGRCAWVRSLDSHLTL</sequence>
<evidence type="ECO:0000256" key="5">
    <source>
        <dbReference type="ARBA" id="ARBA00023242"/>
    </source>
</evidence>
<keyword evidence="10" id="KW-1185">Reference proteome</keyword>
<evidence type="ECO:0000256" key="7">
    <source>
        <dbReference type="SAM" id="MobiDB-lite"/>
    </source>
</evidence>
<evidence type="ECO:0000256" key="6">
    <source>
        <dbReference type="RuleBase" id="RU361124"/>
    </source>
</evidence>
<comment type="similarity">
    <text evidence="2 6">Belongs to the enhancer of polycomb family.</text>
</comment>
<gene>
    <name evidence="9" type="ORF">DUNSADRAFT_5716</name>
</gene>
<evidence type="ECO:0000256" key="1">
    <source>
        <dbReference type="ARBA" id="ARBA00004123"/>
    </source>
</evidence>
<proteinExistence type="inferred from homology"/>
<evidence type="ECO:0000313" key="9">
    <source>
        <dbReference type="EMBL" id="KAF5836599.1"/>
    </source>
</evidence>
<reference evidence="9" key="1">
    <citation type="submission" date="2017-08" db="EMBL/GenBank/DDBJ databases">
        <authorList>
            <person name="Polle J.E."/>
            <person name="Barry K."/>
            <person name="Cushman J."/>
            <person name="Schmutz J."/>
            <person name="Tran D."/>
            <person name="Hathwaick L.T."/>
            <person name="Yim W.C."/>
            <person name="Jenkins J."/>
            <person name="Mckie-Krisberg Z.M."/>
            <person name="Prochnik S."/>
            <person name="Lindquist E."/>
            <person name="Dockter R.B."/>
            <person name="Adam C."/>
            <person name="Molina H."/>
            <person name="Bunkerborg J."/>
            <person name="Jin E."/>
            <person name="Buchheim M."/>
            <person name="Magnuson J."/>
        </authorList>
    </citation>
    <scope>NUCLEOTIDE SEQUENCE</scope>
    <source>
        <strain evidence="9">CCAP 19/18</strain>
    </source>
</reference>
<comment type="caution">
    <text evidence="9">The sequence shown here is derived from an EMBL/GenBank/DDBJ whole genome shotgun (WGS) entry which is preliminary data.</text>
</comment>